<reference evidence="2" key="1">
    <citation type="journal article" date="2019" name="Gigascience">
        <title>De novo genome assembly of the endangered Acer yangbiense, a plant species with extremely small populations endemic to Yunnan Province, China.</title>
        <authorList>
            <person name="Yang J."/>
            <person name="Wariss H.M."/>
            <person name="Tao L."/>
            <person name="Zhang R."/>
            <person name="Yun Q."/>
            <person name="Hollingsworth P."/>
            <person name="Dao Z."/>
            <person name="Luo G."/>
            <person name="Guo H."/>
            <person name="Ma Y."/>
            <person name="Sun W."/>
        </authorList>
    </citation>
    <scope>NUCLEOTIDE SEQUENCE [LARGE SCALE GENOMIC DNA]</scope>
    <source>
        <strain evidence="2">cv. br00</strain>
    </source>
</reference>
<name>A0A5N5M0T7_9ROSI</name>
<dbReference type="AlphaFoldDB" id="A0A5N5M0T7"/>
<dbReference type="Proteomes" id="UP000326939">
    <property type="component" value="Chromosome 7"/>
</dbReference>
<comment type="caution">
    <text evidence="1">The sequence shown here is derived from an EMBL/GenBank/DDBJ whole genome shotgun (WGS) entry which is preliminary data.</text>
</comment>
<organism evidence="1 2">
    <name type="scientific">Salix brachista</name>
    <dbReference type="NCBI Taxonomy" id="2182728"/>
    <lineage>
        <taxon>Eukaryota</taxon>
        <taxon>Viridiplantae</taxon>
        <taxon>Streptophyta</taxon>
        <taxon>Embryophyta</taxon>
        <taxon>Tracheophyta</taxon>
        <taxon>Spermatophyta</taxon>
        <taxon>Magnoliopsida</taxon>
        <taxon>eudicotyledons</taxon>
        <taxon>Gunneridae</taxon>
        <taxon>Pentapetalae</taxon>
        <taxon>rosids</taxon>
        <taxon>fabids</taxon>
        <taxon>Malpighiales</taxon>
        <taxon>Salicaceae</taxon>
        <taxon>Saliceae</taxon>
        <taxon>Salix</taxon>
    </lineage>
</organism>
<proteinExistence type="predicted"/>
<evidence type="ECO:0000313" key="1">
    <source>
        <dbReference type="EMBL" id="KAB5547931.1"/>
    </source>
</evidence>
<keyword evidence="2" id="KW-1185">Reference proteome</keyword>
<accession>A0A5N5M0T7</accession>
<protein>
    <submittedName>
        <fullName evidence="1">Uncharacterized protein</fullName>
    </submittedName>
</protein>
<sequence>MQNQQDLAAKKAYLVTVHFMKFLERAMMLRDFSDLRNFSLSFDVHSDASRINTYGYLLRCVAKFKLDLYQ</sequence>
<evidence type="ECO:0000313" key="2">
    <source>
        <dbReference type="Proteomes" id="UP000326939"/>
    </source>
</evidence>
<gene>
    <name evidence="1" type="ORF">DKX38_011337</name>
</gene>
<dbReference type="EMBL" id="VDCV01000007">
    <property type="protein sequence ID" value="KAB5547931.1"/>
    <property type="molecule type" value="Genomic_DNA"/>
</dbReference>